<organism evidence="1 2">
    <name type="scientific">Bacillus kandeliae</name>
    <dbReference type="NCBI Taxonomy" id="3129297"/>
    <lineage>
        <taxon>Bacteria</taxon>
        <taxon>Bacillati</taxon>
        <taxon>Bacillota</taxon>
        <taxon>Bacilli</taxon>
        <taxon>Bacillales</taxon>
        <taxon>Bacillaceae</taxon>
        <taxon>Bacillus</taxon>
    </lineage>
</organism>
<proteinExistence type="predicted"/>
<dbReference type="GO" id="GO:0016779">
    <property type="term" value="F:nucleotidyltransferase activity"/>
    <property type="evidence" value="ECO:0007669"/>
    <property type="project" value="UniProtKB-KW"/>
</dbReference>
<evidence type="ECO:0000313" key="2">
    <source>
        <dbReference type="Proteomes" id="UP001387364"/>
    </source>
</evidence>
<reference evidence="1 2" key="1">
    <citation type="submission" date="2024-02" db="EMBL/GenBank/DDBJ databases">
        <title>Seven novel Bacillus-like species.</title>
        <authorList>
            <person name="Liu G."/>
        </authorList>
    </citation>
    <scope>NUCLEOTIDE SEQUENCE [LARGE SCALE GENOMIC DNA]</scope>
    <source>
        <strain evidence="1 2">FJAT-52991</strain>
    </source>
</reference>
<keyword evidence="1" id="KW-0548">Nucleotidyltransferase</keyword>
<dbReference type="InterPro" id="IPR027417">
    <property type="entry name" value="P-loop_NTPase"/>
</dbReference>
<dbReference type="Pfam" id="PF02283">
    <property type="entry name" value="CobU"/>
    <property type="match status" value="1"/>
</dbReference>
<keyword evidence="1" id="KW-0418">Kinase</keyword>
<dbReference type="InterPro" id="IPR003203">
    <property type="entry name" value="CobU/CobP"/>
</dbReference>
<dbReference type="SUPFAM" id="SSF52540">
    <property type="entry name" value="P-loop containing nucleoside triphosphate hydrolases"/>
    <property type="match status" value="1"/>
</dbReference>
<dbReference type="Proteomes" id="UP001387364">
    <property type="component" value="Chromosome"/>
</dbReference>
<keyword evidence="1" id="KW-0808">Transferase</keyword>
<dbReference type="EMBL" id="CP147404">
    <property type="protein sequence ID" value="WXB93794.1"/>
    <property type="molecule type" value="Genomic_DNA"/>
</dbReference>
<gene>
    <name evidence="1" type="ORF">WDJ61_03850</name>
</gene>
<protein>
    <submittedName>
        <fullName evidence="1">Bifunctional adenosylcobinamide kinase/adenosylcobinamide-phosphate guanylyltransferase</fullName>
    </submittedName>
</protein>
<dbReference type="RefSeq" id="WP_338753298.1">
    <property type="nucleotide sequence ID" value="NZ_CP147404.1"/>
</dbReference>
<keyword evidence="2" id="KW-1185">Reference proteome</keyword>
<sequence>MHLITGGAFNGKKQWVMEAYELEKTQHQWVSCYKADQPVWTENIMVFEGIECYVKQLVEQTEDAELARKQWKQELQAWLDWEKANPDGKLLLIGSDITKGIVPMEALDRMWRDAAGWCFQEAAKQAQQVTVIWYGIPQFLKK</sequence>
<name>A0ABZ2N8P1_9BACI</name>
<evidence type="ECO:0000313" key="1">
    <source>
        <dbReference type="EMBL" id="WXB93794.1"/>
    </source>
</evidence>
<dbReference type="Gene3D" id="3.40.50.300">
    <property type="entry name" value="P-loop containing nucleotide triphosphate hydrolases"/>
    <property type="match status" value="1"/>
</dbReference>
<accession>A0ABZ2N8P1</accession>
<dbReference type="GO" id="GO:0016301">
    <property type="term" value="F:kinase activity"/>
    <property type="evidence" value="ECO:0007669"/>
    <property type="project" value="UniProtKB-KW"/>
</dbReference>